<organism evidence="5 6">
    <name type="scientific">Igneacidithiobacillus copahuensis</name>
    <dbReference type="NCBI Taxonomy" id="2724909"/>
    <lineage>
        <taxon>Bacteria</taxon>
        <taxon>Pseudomonadati</taxon>
        <taxon>Pseudomonadota</taxon>
        <taxon>Acidithiobacillia</taxon>
        <taxon>Acidithiobacillales</taxon>
        <taxon>Acidithiobacillaceae</taxon>
        <taxon>Igneacidithiobacillus</taxon>
    </lineage>
</organism>
<dbReference type="PANTHER" id="PTHR43434">
    <property type="entry name" value="PHOSPHOGLYCOLATE PHOSPHATASE"/>
    <property type="match status" value="1"/>
</dbReference>
<protein>
    <submittedName>
        <fullName evidence="5">HAD-IA family hydrolase</fullName>
    </submittedName>
</protein>
<name>A0AAE2YS88_9PROT</name>
<keyword evidence="6" id="KW-1185">Reference proteome</keyword>
<evidence type="ECO:0000313" key="6">
    <source>
        <dbReference type="Proteomes" id="UP001197378"/>
    </source>
</evidence>
<dbReference type="PANTHER" id="PTHR43434:SF23">
    <property type="entry name" value="PHOSPHOGLYCOLATE PHOSPHATASE"/>
    <property type="match status" value="1"/>
</dbReference>
<dbReference type="GO" id="GO:0008967">
    <property type="term" value="F:phosphoglycolate phosphatase activity"/>
    <property type="evidence" value="ECO:0007669"/>
    <property type="project" value="TreeGrafter"/>
</dbReference>
<dbReference type="InterPro" id="IPR050155">
    <property type="entry name" value="HAD-like_hydrolase_sf"/>
</dbReference>
<dbReference type="GO" id="GO:0005829">
    <property type="term" value="C:cytosol"/>
    <property type="evidence" value="ECO:0007669"/>
    <property type="project" value="TreeGrafter"/>
</dbReference>
<dbReference type="InterPro" id="IPR036412">
    <property type="entry name" value="HAD-like_sf"/>
</dbReference>
<dbReference type="InterPro" id="IPR023214">
    <property type="entry name" value="HAD_sf"/>
</dbReference>
<keyword evidence="3" id="KW-0460">Magnesium</keyword>
<dbReference type="InterPro" id="IPR006439">
    <property type="entry name" value="HAD-SF_hydro_IA"/>
</dbReference>
<dbReference type="Gene3D" id="3.40.50.1000">
    <property type="entry name" value="HAD superfamily/HAD-like"/>
    <property type="match status" value="1"/>
</dbReference>
<evidence type="ECO:0000256" key="2">
    <source>
        <dbReference type="ARBA" id="ARBA00022801"/>
    </source>
</evidence>
<keyword evidence="1" id="KW-0479">Metal-binding</keyword>
<comment type="caution">
    <text evidence="5">The sequence shown here is derived from an EMBL/GenBank/DDBJ whole genome shotgun (WGS) entry which is preliminary data.</text>
</comment>
<dbReference type="InterPro" id="IPR023198">
    <property type="entry name" value="PGP-like_dom2"/>
</dbReference>
<reference evidence="5" key="1">
    <citation type="journal article" date="2021" name="ISME J.">
        <title>Genomic evolution of the class Acidithiobacillia: deep-branching Proteobacteria living in extreme acidic conditions.</title>
        <authorList>
            <person name="Moya-Beltran A."/>
            <person name="Beard S."/>
            <person name="Rojas-Villalobos C."/>
            <person name="Issotta F."/>
            <person name="Gallardo Y."/>
            <person name="Ulloa R."/>
            <person name="Giaveno A."/>
            <person name="Degli Esposti M."/>
            <person name="Johnson D.B."/>
            <person name="Quatrini R."/>
        </authorList>
    </citation>
    <scope>NUCLEOTIDE SEQUENCE</scope>
    <source>
        <strain evidence="5">VAN18-1</strain>
    </source>
</reference>
<evidence type="ECO:0000256" key="1">
    <source>
        <dbReference type="ARBA" id="ARBA00022723"/>
    </source>
</evidence>
<evidence type="ECO:0000256" key="3">
    <source>
        <dbReference type="ARBA" id="ARBA00022842"/>
    </source>
</evidence>
<evidence type="ECO:0000313" key="5">
    <source>
        <dbReference type="EMBL" id="MBU2789309.1"/>
    </source>
</evidence>
<dbReference type="SFLD" id="SFLDS00003">
    <property type="entry name" value="Haloacid_Dehalogenase"/>
    <property type="match status" value="1"/>
</dbReference>
<gene>
    <name evidence="5" type="ORF">HFQ13_14055</name>
</gene>
<dbReference type="PRINTS" id="PR00413">
    <property type="entry name" value="HADHALOGNASE"/>
</dbReference>
<dbReference type="GO" id="GO:0046872">
    <property type="term" value="F:metal ion binding"/>
    <property type="evidence" value="ECO:0007669"/>
    <property type="project" value="UniProtKB-KW"/>
</dbReference>
<dbReference type="EMBL" id="JAAXYO010000196">
    <property type="protein sequence ID" value="MBU2789309.1"/>
    <property type="molecule type" value="Genomic_DNA"/>
</dbReference>
<evidence type="ECO:0000256" key="4">
    <source>
        <dbReference type="ARBA" id="ARBA00023277"/>
    </source>
</evidence>
<dbReference type="NCBIfam" id="TIGR01549">
    <property type="entry name" value="HAD-SF-IA-v1"/>
    <property type="match status" value="1"/>
</dbReference>
<dbReference type="GO" id="GO:0006281">
    <property type="term" value="P:DNA repair"/>
    <property type="evidence" value="ECO:0007669"/>
    <property type="project" value="TreeGrafter"/>
</dbReference>
<dbReference type="SUPFAM" id="SSF56784">
    <property type="entry name" value="HAD-like"/>
    <property type="match status" value="1"/>
</dbReference>
<keyword evidence="2 5" id="KW-0378">Hydrolase</keyword>
<dbReference type="Gene3D" id="1.10.150.240">
    <property type="entry name" value="Putative phosphatase, domain 2"/>
    <property type="match status" value="1"/>
</dbReference>
<sequence length="220" mass="24147">MMHWQALLFDLDGTLVDSAPDLVGAVQDLARERNLPVPAFDALRRMASHGAPGLLGKAFGITPADPDYAQMRLDFLRLYRARAHRASVLFPGILQTLRYLSERQIPWAIVTNKSEELTHDLLGTLALPYPPAIVVGGDTTEKPKPSPLPVQYALRHLGIEPEATVFLGDDRRDIEAAHAAGCHAWAASWGYWQESDPPSAWGANVVLEDADALRARLLAN</sequence>
<dbReference type="Proteomes" id="UP001197378">
    <property type="component" value="Unassembled WGS sequence"/>
</dbReference>
<keyword evidence="4" id="KW-0119">Carbohydrate metabolism</keyword>
<dbReference type="InterPro" id="IPR041492">
    <property type="entry name" value="HAD_2"/>
</dbReference>
<accession>A0AAE2YS88</accession>
<dbReference type="AlphaFoldDB" id="A0AAE2YS88"/>
<dbReference type="RefSeq" id="WP_215871167.1">
    <property type="nucleotide sequence ID" value="NZ_JAAXYO010000196.1"/>
</dbReference>
<dbReference type="Pfam" id="PF13419">
    <property type="entry name" value="HAD_2"/>
    <property type="match status" value="1"/>
</dbReference>
<proteinExistence type="predicted"/>
<dbReference type="SFLD" id="SFLDG01129">
    <property type="entry name" value="C1.5:_HAD__Beta-PGM__Phosphata"/>
    <property type="match status" value="1"/>
</dbReference>
<dbReference type="NCBIfam" id="TIGR01509">
    <property type="entry name" value="HAD-SF-IA-v3"/>
    <property type="match status" value="1"/>
</dbReference>